<gene>
    <name evidence="1" type="ORF">Fcan01_28492</name>
</gene>
<proteinExistence type="predicted"/>
<accession>A0A226CV26</accession>
<dbReference type="EMBL" id="LNIX01000075">
    <property type="protein sequence ID" value="OXA36739.1"/>
    <property type="molecule type" value="Genomic_DNA"/>
</dbReference>
<sequence>MKTDQKYNPETDNYCLGMFGVEYLLKGRKATLFDYRLENQKTDHVPERDDIAHGYKSSENIFIFGNGNRPTTVDFHGGDRDDVSKIVGTMSTGTLNGHDGSDLVDISELGNKATIDFQNNSIHTNNKEIFTIKNIEKVIGSEYHLESVICSCGTEYLSMGGSTRVSEPDIITISDTNCQHRLVLHLKRNSIVYCDPLTKGTFTYNITAEGGITIDIKSNEKDAVHVILMPLPYLRIIPGIIENNDGILFKDNLTLLTLNFSGNKKNYSDYNLEIYTPEVKGLSPPVTIILDTVHSSVFHLGKSGEPLYTSIQAFSNFNIVIYTYENQDELEIKGDCMESRENWLIPVNLKLPSKFNLNCGKNVSWMVDLSPHPISNFTFNSGILSAPRFRLENEGKSGLLGSSLTSQTYFIECGSLLLNSGGGNSLARDQIILSKSNECKEPLDATIILNNYTKIVNTENSSDSEFRYILNKPTLISGLRVEISPNSSSTHIFTFAFGSDLFQNVVWIDSSQTLKISFKSAGSFEISRFSSHSIIDTEDGVQLALNGKEPTLFHSLSTIGNKKIKCHPSLTNTFQISNVSKETEKILACSTNDTFLILDTPEDKSLPLLSGGTLDLSQSSSPEAQIQMNAGIGVTNFRPNSEFGYSFKNLEQIIGSAENLETIEITGQTTAIYLNSGGGGDSISIKDSALDVTIALNLNTTISIVNTSLNFDLNPLSFLRDEEQDLFDFYFTCSDEYACTEHLHNNKLNTISLRDIQFLFRYDNTVEVTYHSKIFSFHLTRGVSNGPDKFNVSLSSLSLETEDGYLIIQNRLGTSIILKNTPQEEQCTITDTLTENTEYSLKMGGILMLSCQEGDDKI</sequence>
<evidence type="ECO:0000313" key="2">
    <source>
        <dbReference type="Proteomes" id="UP000198287"/>
    </source>
</evidence>
<protein>
    <submittedName>
        <fullName evidence="1">Uncharacterized protein</fullName>
    </submittedName>
</protein>
<evidence type="ECO:0000313" key="1">
    <source>
        <dbReference type="EMBL" id="OXA36739.1"/>
    </source>
</evidence>
<dbReference type="AlphaFoldDB" id="A0A226CV26"/>
<dbReference type="Proteomes" id="UP000198287">
    <property type="component" value="Unassembled WGS sequence"/>
</dbReference>
<name>A0A226CV26_FOLCA</name>
<organism evidence="1 2">
    <name type="scientific">Folsomia candida</name>
    <name type="common">Springtail</name>
    <dbReference type="NCBI Taxonomy" id="158441"/>
    <lineage>
        <taxon>Eukaryota</taxon>
        <taxon>Metazoa</taxon>
        <taxon>Ecdysozoa</taxon>
        <taxon>Arthropoda</taxon>
        <taxon>Hexapoda</taxon>
        <taxon>Collembola</taxon>
        <taxon>Entomobryomorpha</taxon>
        <taxon>Isotomoidea</taxon>
        <taxon>Isotomidae</taxon>
        <taxon>Proisotominae</taxon>
        <taxon>Folsomia</taxon>
    </lineage>
</organism>
<keyword evidence="2" id="KW-1185">Reference proteome</keyword>
<comment type="caution">
    <text evidence="1">The sequence shown here is derived from an EMBL/GenBank/DDBJ whole genome shotgun (WGS) entry which is preliminary data.</text>
</comment>
<reference evidence="1 2" key="1">
    <citation type="submission" date="2015-12" db="EMBL/GenBank/DDBJ databases">
        <title>The genome of Folsomia candida.</title>
        <authorList>
            <person name="Faddeeva A."/>
            <person name="Derks M.F."/>
            <person name="Anvar Y."/>
            <person name="Smit S."/>
            <person name="Van Straalen N."/>
            <person name="Roelofs D."/>
        </authorList>
    </citation>
    <scope>NUCLEOTIDE SEQUENCE [LARGE SCALE GENOMIC DNA]</scope>
    <source>
        <strain evidence="1 2">VU population</strain>
        <tissue evidence="1">Whole body</tissue>
    </source>
</reference>